<evidence type="ECO:0000259" key="2">
    <source>
        <dbReference type="Pfam" id="PF22456"/>
    </source>
</evidence>
<feature type="domain" description="Coenzyme PQQ synthesis protein F-like C-terminal lobe" evidence="2">
    <location>
        <begin position="61"/>
        <end position="159"/>
    </location>
</feature>
<evidence type="ECO:0000313" key="3">
    <source>
        <dbReference type="EMBL" id="KAI1507434.1"/>
    </source>
</evidence>
<evidence type="ECO:0000313" key="4">
    <source>
        <dbReference type="Proteomes" id="UP000249757"/>
    </source>
</evidence>
<dbReference type="Pfam" id="PF22456">
    <property type="entry name" value="PqqF-like_C_4"/>
    <property type="match status" value="1"/>
</dbReference>
<accession>A0A5M9LP92</accession>
<reference evidence="4" key="1">
    <citation type="journal article" date="2022" name="Microb. Genom.">
        <title>A global pangenome for the wheat fungal pathogen Pyrenophora tritici-repentis and prediction of effector protein structural homology.</title>
        <authorList>
            <person name="Moolhuijzen P.M."/>
            <person name="See P.T."/>
            <person name="Shi G."/>
            <person name="Powell H.R."/>
            <person name="Cockram J."/>
            <person name="Jorgensen L.N."/>
            <person name="Benslimane H."/>
            <person name="Strelkov S.E."/>
            <person name="Turner J."/>
            <person name="Liu Z."/>
            <person name="Moffat C.S."/>
        </authorList>
    </citation>
    <scope>NUCLEOTIDE SEQUENCE [LARGE SCALE GENOMIC DNA]</scope>
</reference>
<dbReference type="Proteomes" id="UP000249757">
    <property type="component" value="Unassembled WGS sequence"/>
</dbReference>
<dbReference type="InterPro" id="IPR054734">
    <property type="entry name" value="PqqF-like_C_4"/>
</dbReference>
<gene>
    <name evidence="3" type="ORF">Ptr86124_013611</name>
</gene>
<proteinExistence type="predicted"/>
<dbReference type="GO" id="GO:0005829">
    <property type="term" value="C:cytosol"/>
    <property type="evidence" value="ECO:0007669"/>
    <property type="project" value="TreeGrafter"/>
</dbReference>
<evidence type="ECO:0000256" key="1">
    <source>
        <dbReference type="ARBA" id="ARBA00022723"/>
    </source>
</evidence>
<dbReference type="PANTHER" id="PTHR43690:SF18">
    <property type="entry name" value="INSULIN-DEGRADING ENZYME-RELATED"/>
    <property type="match status" value="1"/>
</dbReference>
<name>A0A5M9LP92_9PLEO</name>
<dbReference type="Gene3D" id="3.30.830.10">
    <property type="entry name" value="Metalloenzyme, LuxS/M16 peptidase-like"/>
    <property type="match status" value="1"/>
</dbReference>
<sequence>MKPRGLPENQIPTRRALIWPSGSNFTYAKQLKDPGNINHCIEYNLYAGDRYNSAMRAKLLLLGQMTDEPCFNQLRIIEQLGYVVLSGPSFHDDWSGYYILVQSEKDCQYLEARIENSLTTFEQTLNDMSEVDFESHKRAMINNRLEKLKDLTSENTRFWYHIHSDSYDFLQTDVDAATLGKFTKKDMVDFYSQYISTSSSQRSKVSVHLQAQAKANDLSLVNNEALQSRLKDASSSGAISDAAASHLIDGFKMEKEVADKVLGEARAALNVANLGPSAAPQALDASADIESVVITS</sequence>
<organism evidence="3 4">
    <name type="scientific">Pyrenophora tritici-repentis</name>
    <dbReference type="NCBI Taxonomy" id="45151"/>
    <lineage>
        <taxon>Eukaryota</taxon>
        <taxon>Fungi</taxon>
        <taxon>Dikarya</taxon>
        <taxon>Ascomycota</taxon>
        <taxon>Pezizomycotina</taxon>
        <taxon>Dothideomycetes</taxon>
        <taxon>Pleosporomycetidae</taxon>
        <taxon>Pleosporales</taxon>
        <taxon>Pleosporineae</taxon>
        <taxon>Pleosporaceae</taxon>
        <taxon>Pyrenophora</taxon>
    </lineage>
</organism>
<keyword evidence="4" id="KW-1185">Reference proteome</keyword>
<dbReference type="GO" id="GO:0043171">
    <property type="term" value="P:peptide catabolic process"/>
    <property type="evidence" value="ECO:0007669"/>
    <property type="project" value="TreeGrafter"/>
</dbReference>
<dbReference type="GO" id="GO:0004222">
    <property type="term" value="F:metalloendopeptidase activity"/>
    <property type="evidence" value="ECO:0007669"/>
    <property type="project" value="TreeGrafter"/>
</dbReference>
<dbReference type="EMBL" id="NRDI02000041">
    <property type="protein sequence ID" value="KAI1507434.1"/>
    <property type="molecule type" value="Genomic_DNA"/>
</dbReference>
<keyword evidence="1" id="KW-0479">Metal-binding</keyword>
<dbReference type="GO" id="GO:0051603">
    <property type="term" value="P:proteolysis involved in protein catabolic process"/>
    <property type="evidence" value="ECO:0007669"/>
    <property type="project" value="TreeGrafter"/>
</dbReference>
<dbReference type="InterPro" id="IPR050626">
    <property type="entry name" value="Peptidase_M16"/>
</dbReference>
<dbReference type="GO" id="GO:0046872">
    <property type="term" value="F:metal ion binding"/>
    <property type="evidence" value="ECO:0007669"/>
    <property type="project" value="UniProtKB-KW"/>
</dbReference>
<dbReference type="GO" id="GO:0005739">
    <property type="term" value="C:mitochondrion"/>
    <property type="evidence" value="ECO:0007669"/>
    <property type="project" value="TreeGrafter"/>
</dbReference>
<protein>
    <submittedName>
        <fullName evidence="3">Insulysin variant</fullName>
    </submittedName>
</protein>
<dbReference type="PANTHER" id="PTHR43690">
    <property type="entry name" value="NARDILYSIN"/>
    <property type="match status" value="1"/>
</dbReference>
<comment type="caution">
    <text evidence="3">The sequence shown here is derived from an EMBL/GenBank/DDBJ whole genome shotgun (WGS) entry which is preliminary data.</text>
</comment>
<dbReference type="SUPFAM" id="SSF63411">
    <property type="entry name" value="LuxS/MPP-like metallohydrolase"/>
    <property type="match status" value="1"/>
</dbReference>
<dbReference type="InterPro" id="IPR011249">
    <property type="entry name" value="Metalloenz_LuxS/M16"/>
</dbReference>
<dbReference type="AlphaFoldDB" id="A0A5M9LP92"/>